<dbReference type="AlphaFoldDB" id="A0A139RET7"/>
<evidence type="ECO:0000313" key="1">
    <source>
        <dbReference type="EMBL" id="KXU13283.1"/>
    </source>
</evidence>
<dbReference type="Proteomes" id="UP000072989">
    <property type="component" value="Unassembled WGS sequence"/>
</dbReference>
<evidence type="ECO:0000313" key="2">
    <source>
        <dbReference type="Proteomes" id="UP000072989"/>
    </source>
</evidence>
<accession>A0A139RET7</accession>
<comment type="caution">
    <text evidence="1">The sequence shown here is derived from an EMBL/GenBank/DDBJ whole genome shotgun (WGS) entry which is preliminary data.</text>
</comment>
<name>A0A139RET7_STROR</name>
<organism evidence="1 2">
    <name type="scientific">Streptococcus oralis</name>
    <dbReference type="NCBI Taxonomy" id="1303"/>
    <lineage>
        <taxon>Bacteria</taxon>
        <taxon>Bacillati</taxon>
        <taxon>Bacillota</taxon>
        <taxon>Bacilli</taxon>
        <taxon>Lactobacillales</taxon>
        <taxon>Streptococcaceae</taxon>
        <taxon>Streptococcus</taxon>
    </lineage>
</organism>
<protein>
    <submittedName>
        <fullName evidence="1">Uncharacterized protein</fullName>
    </submittedName>
</protein>
<reference evidence="1 2" key="1">
    <citation type="submission" date="2016-01" db="EMBL/GenBank/DDBJ databases">
        <title>Highly variable Streptococcus oralis are common among viridans streptococci isolated from primates.</title>
        <authorList>
            <person name="Denapaite D."/>
            <person name="Rieger M."/>
            <person name="Koendgen S."/>
            <person name="Brueckner R."/>
            <person name="Ochigava I."/>
            <person name="Kappeler P."/>
            <person name="Maetz-Rensing K."/>
            <person name="Leendertz F."/>
            <person name="Hakenbeck R."/>
        </authorList>
    </citation>
    <scope>NUCLEOTIDE SEQUENCE [LARGE SCALE GENOMIC DNA]</scope>
    <source>
        <strain evidence="1 2">DD17</strain>
    </source>
</reference>
<gene>
    <name evidence="1" type="ORF">SORDD17_01776</name>
</gene>
<dbReference type="EMBL" id="LQZE01000375">
    <property type="protein sequence ID" value="KXU13283.1"/>
    <property type="molecule type" value="Genomic_DNA"/>
</dbReference>
<proteinExistence type="predicted"/>
<sequence length="41" mass="4619">MVFGVSKDESILERDKGQGYISIDGKMEQYESPWVVLPGDD</sequence>
<dbReference type="PATRIC" id="fig|1303.87.peg.2122"/>